<dbReference type="Pfam" id="PF00664">
    <property type="entry name" value="ABC_membrane"/>
    <property type="match status" value="1"/>
</dbReference>
<dbReference type="InterPro" id="IPR027417">
    <property type="entry name" value="P-loop_NTPase"/>
</dbReference>
<evidence type="ECO:0000256" key="3">
    <source>
        <dbReference type="ARBA" id="ARBA00022448"/>
    </source>
</evidence>
<dbReference type="InterPro" id="IPR017871">
    <property type="entry name" value="ABC_transporter-like_CS"/>
</dbReference>
<dbReference type="SUPFAM" id="SSF90123">
    <property type="entry name" value="ABC transporter transmembrane region"/>
    <property type="match status" value="1"/>
</dbReference>
<evidence type="ECO:0000313" key="15">
    <source>
        <dbReference type="EMBL" id="ELU10009.1"/>
    </source>
</evidence>
<dbReference type="AlphaFoldDB" id="R7UU17"/>
<feature type="transmembrane region" description="Helical" evidence="12">
    <location>
        <begin position="356"/>
        <end position="376"/>
    </location>
</feature>
<feature type="domain" description="ABC transporter" evidence="13">
    <location>
        <begin position="4"/>
        <end position="202"/>
    </location>
</feature>
<dbReference type="Gene3D" id="1.20.1560.10">
    <property type="entry name" value="ABC transporter type 1, transmembrane domain"/>
    <property type="match status" value="1"/>
</dbReference>
<dbReference type="HOGENOM" id="CLU_000604_84_3_1"/>
<keyword evidence="8" id="KW-1278">Translocase</keyword>
<dbReference type="EMBL" id="KB297742">
    <property type="protein sequence ID" value="ELU10009.1"/>
    <property type="molecule type" value="Genomic_DNA"/>
</dbReference>
<evidence type="ECO:0008006" key="18">
    <source>
        <dbReference type="Google" id="ProtNLM"/>
    </source>
</evidence>
<dbReference type="GO" id="GO:0005743">
    <property type="term" value="C:mitochondrial inner membrane"/>
    <property type="evidence" value="ECO:0007669"/>
    <property type="project" value="TreeGrafter"/>
</dbReference>
<dbReference type="OMA" id="TESECIV"/>
<feature type="transmembrane region" description="Helical" evidence="12">
    <location>
        <begin position="382"/>
        <end position="403"/>
    </location>
</feature>
<comment type="subcellular location">
    <subcellularLocation>
        <location evidence="1">Membrane</location>
        <topology evidence="1">Multi-pass membrane protein</topology>
    </subcellularLocation>
</comment>
<dbReference type="STRING" id="283909.R7UU17"/>
<evidence type="ECO:0000256" key="9">
    <source>
        <dbReference type="ARBA" id="ARBA00022989"/>
    </source>
</evidence>
<dbReference type="Proteomes" id="UP000014760">
    <property type="component" value="Unassembled WGS sequence"/>
</dbReference>
<dbReference type="FunFam" id="3.40.50.300:FF:000479">
    <property type="entry name" value="Multidrug resistance protein 1A"/>
    <property type="match status" value="1"/>
</dbReference>
<keyword evidence="9 12" id="KW-1133">Transmembrane helix</keyword>
<evidence type="ECO:0000256" key="4">
    <source>
        <dbReference type="ARBA" id="ARBA00022692"/>
    </source>
</evidence>
<evidence type="ECO:0000256" key="1">
    <source>
        <dbReference type="ARBA" id="ARBA00004141"/>
    </source>
</evidence>
<dbReference type="Pfam" id="PF00005">
    <property type="entry name" value="ABC_tran"/>
    <property type="match status" value="2"/>
</dbReference>
<evidence type="ECO:0000256" key="6">
    <source>
        <dbReference type="ARBA" id="ARBA00022741"/>
    </source>
</evidence>
<evidence type="ECO:0000256" key="7">
    <source>
        <dbReference type="ARBA" id="ARBA00022840"/>
    </source>
</evidence>
<dbReference type="OrthoDB" id="6500128at2759"/>
<evidence type="ECO:0000256" key="12">
    <source>
        <dbReference type="SAM" id="Phobius"/>
    </source>
</evidence>
<name>R7UU17_CAPTE</name>
<proteinExistence type="inferred from homology"/>
<dbReference type="GO" id="GO:0016887">
    <property type="term" value="F:ATP hydrolysis activity"/>
    <property type="evidence" value="ECO:0007669"/>
    <property type="project" value="InterPro"/>
</dbReference>
<keyword evidence="5" id="KW-0677">Repeat</keyword>
<evidence type="ECO:0000256" key="5">
    <source>
        <dbReference type="ARBA" id="ARBA00022737"/>
    </source>
</evidence>
<dbReference type="SUPFAM" id="SSF52540">
    <property type="entry name" value="P-loop containing nucleoside triphosphate hydrolases"/>
    <property type="match status" value="2"/>
</dbReference>
<accession>R7UU17</accession>
<evidence type="ECO:0000256" key="2">
    <source>
        <dbReference type="ARBA" id="ARBA00007577"/>
    </source>
</evidence>
<evidence type="ECO:0000259" key="13">
    <source>
        <dbReference type="PROSITE" id="PS50893"/>
    </source>
</evidence>
<dbReference type="Gene3D" id="3.40.50.300">
    <property type="entry name" value="P-loop containing nucleotide triphosphate hydrolases"/>
    <property type="match status" value="2"/>
</dbReference>
<dbReference type="PANTHER" id="PTHR43394">
    <property type="entry name" value="ATP-DEPENDENT PERMEASE MDL1, MITOCHONDRIAL"/>
    <property type="match status" value="1"/>
</dbReference>
<reference evidence="16" key="3">
    <citation type="submission" date="2015-06" db="UniProtKB">
        <authorList>
            <consortium name="EnsemblMetazoa"/>
        </authorList>
    </citation>
    <scope>IDENTIFICATION</scope>
</reference>
<reference evidence="15 17" key="2">
    <citation type="journal article" date="2013" name="Nature">
        <title>Insights into bilaterian evolution from three spiralian genomes.</title>
        <authorList>
            <person name="Simakov O."/>
            <person name="Marletaz F."/>
            <person name="Cho S.J."/>
            <person name="Edsinger-Gonzales E."/>
            <person name="Havlak P."/>
            <person name="Hellsten U."/>
            <person name="Kuo D.H."/>
            <person name="Larsson T."/>
            <person name="Lv J."/>
            <person name="Arendt D."/>
            <person name="Savage R."/>
            <person name="Osoegawa K."/>
            <person name="de Jong P."/>
            <person name="Grimwood J."/>
            <person name="Chapman J.A."/>
            <person name="Shapiro H."/>
            <person name="Aerts A."/>
            <person name="Otillar R.P."/>
            <person name="Terry A.Y."/>
            <person name="Boore J.L."/>
            <person name="Grigoriev I.V."/>
            <person name="Lindberg D.R."/>
            <person name="Seaver E.C."/>
            <person name="Weisblat D.A."/>
            <person name="Putnam N.H."/>
            <person name="Rokhsar D.S."/>
        </authorList>
    </citation>
    <scope>NUCLEOTIDE SEQUENCE</scope>
    <source>
        <strain evidence="15 17">I ESC-2004</strain>
    </source>
</reference>
<dbReference type="FunFam" id="1.20.1560.10:FF:000009">
    <property type="entry name" value="ABC transporter B family member 1"/>
    <property type="match status" value="1"/>
</dbReference>
<keyword evidence="7" id="KW-0067">ATP-binding</keyword>
<sequence>MWQIHHHSTPATIVRPKIRTGKWQVLIDGKDISTFNVKWLRQRIGVVSQEPVLFGASIAQNIRLGKDGVSMEEIIEAAKMANAHDFICKLPQRYETVIGDQGTQLSGGQKQCIAIARALVSDPRILLLDEATSALDNESEASVQEALDRARMGKTTFVVAHRLSTVRNADVIFGFRDGIAVENGSHADLMQDESGVYYQLVTNQTKDSGSASEAEKSSFVLGRLMRLNTPEWMFILVGCIGATIAGAEQPTSAVLLTEILSTFDGLDVDSMRANGKRLAYMYLVIGSITAVATFLMLFGFSRSGEKLTMRLRKLAFDAMLCQDMSFFDDLSNSTGALCTRLASDASLVKGAIGTRLAVVMQCIASLGSGLVIGLLYSWKLSLLVMAFVPFIIFSNAIAFRRFLGGQKGGKRNHLEKSGKIAVEAIRNIRTVASLTKEHHFITSYRNLVDTPYKNSRRRAHLQGFGFGLSACVHFFCYGASYTFGAYLIQSGEIDYKDMIRVLAAIIFGAQGAGQAAASGLDFKKARDAAVRLFTLLDREPLIDLSESQGRALDLPEGALELKNVCFNYPTRPNVAVLRGLSFPVKPGNTVALVGNSGCGKSTVVQLIERFYDPLSGTMTMDNQGIKGLNLPWMRSKIGLVSQEPMLFDCTIRENIAYGDNSRTVSMDDIVAAARDANIHNFIQSLPEGYDTNVGDKGTQLSGGQKQRVAIARALVRNPKILLLDEATSALDTESEKVVQQALDQAQQGRTSIVIAHRLSTIQNADCIIVIDNGRVAEVGTHSQLMELKQYYYRLHQASH</sequence>
<keyword evidence="17" id="KW-1185">Reference proteome</keyword>
<dbReference type="InterPro" id="IPR011527">
    <property type="entry name" value="ABC1_TM_dom"/>
</dbReference>
<dbReference type="EMBL" id="AMQN01000941">
    <property type="status" value="NOT_ANNOTATED_CDS"/>
    <property type="molecule type" value="Genomic_DNA"/>
</dbReference>
<feature type="transmembrane region" description="Helical" evidence="12">
    <location>
        <begin position="279"/>
        <end position="300"/>
    </location>
</feature>
<feature type="transmembrane region" description="Helical" evidence="12">
    <location>
        <begin position="463"/>
        <end position="488"/>
    </location>
</feature>
<dbReference type="GO" id="GO:0005524">
    <property type="term" value="F:ATP binding"/>
    <property type="evidence" value="ECO:0007669"/>
    <property type="project" value="UniProtKB-KW"/>
</dbReference>
<dbReference type="GO" id="GO:0015421">
    <property type="term" value="F:ABC-type oligopeptide transporter activity"/>
    <property type="evidence" value="ECO:0007669"/>
    <property type="project" value="TreeGrafter"/>
</dbReference>
<dbReference type="PROSITE" id="PS50893">
    <property type="entry name" value="ABC_TRANSPORTER_2"/>
    <property type="match status" value="2"/>
</dbReference>
<dbReference type="InterPro" id="IPR039421">
    <property type="entry name" value="Type_1_exporter"/>
</dbReference>
<dbReference type="PROSITE" id="PS00211">
    <property type="entry name" value="ABC_TRANSPORTER_1"/>
    <property type="match status" value="2"/>
</dbReference>
<evidence type="ECO:0000256" key="8">
    <source>
        <dbReference type="ARBA" id="ARBA00022967"/>
    </source>
</evidence>
<dbReference type="CDD" id="cd18578">
    <property type="entry name" value="ABC_6TM_Pgp_ABCB1_D2_like"/>
    <property type="match status" value="1"/>
</dbReference>
<reference evidence="17" key="1">
    <citation type="submission" date="2012-12" db="EMBL/GenBank/DDBJ databases">
        <authorList>
            <person name="Hellsten U."/>
            <person name="Grimwood J."/>
            <person name="Chapman J.A."/>
            <person name="Shapiro H."/>
            <person name="Aerts A."/>
            <person name="Otillar R.P."/>
            <person name="Terry A.Y."/>
            <person name="Boore J.L."/>
            <person name="Simakov O."/>
            <person name="Marletaz F."/>
            <person name="Cho S.-J."/>
            <person name="Edsinger-Gonzales E."/>
            <person name="Havlak P."/>
            <person name="Kuo D.-H."/>
            <person name="Larsson T."/>
            <person name="Lv J."/>
            <person name="Arendt D."/>
            <person name="Savage R."/>
            <person name="Osoegawa K."/>
            <person name="de Jong P."/>
            <person name="Lindberg D.R."/>
            <person name="Seaver E.C."/>
            <person name="Weisblat D.A."/>
            <person name="Putnam N.H."/>
            <person name="Grigoriev I.V."/>
            <person name="Rokhsar D.S."/>
        </authorList>
    </citation>
    <scope>NUCLEOTIDE SEQUENCE</scope>
    <source>
        <strain evidence="17">I ESC-2004</strain>
    </source>
</reference>
<feature type="domain" description="ABC transmembrane type-1" evidence="14">
    <location>
        <begin position="236"/>
        <end position="524"/>
    </location>
</feature>
<keyword evidence="10 12" id="KW-0472">Membrane</keyword>
<protein>
    <recommendedName>
        <fullName evidence="18">Bile salt export pump</fullName>
    </recommendedName>
</protein>
<keyword evidence="3" id="KW-0813">Transport</keyword>
<keyword evidence="4 12" id="KW-0812">Transmembrane</keyword>
<comment type="similarity">
    <text evidence="2">Belongs to the ABC transporter superfamily. ABCB family. Multidrug resistance exporter (TC 3.A.1.201) subfamily.</text>
</comment>
<evidence type="ECO:0000256" key="11">
    <source>
        <dbReference type="ARBA" id="ARBA00023180"/>
    </source>
</evidence>
<keyword evidence="6" id="KW-0547">Nucleotide-binding</keyword>
<dbReference type="InterPro" id="IPR003593">
    <property type="entry name" value="AAA+_ATPase"/>
</dbReference>
<dbReference type="PROSITE" id="PS50929">
    <property type="entry name" value="ABC_TM1F"/>
    <property type="match status" value="1"/>
</dbReference>
<evidence type="ECO:0000256" key="10">
    <source>
        <dbReference type="ARBA" id="ARBA00023136"/>
    </source>
</evidence>
<organism evidence="15">
    <name type="scientific">Capitella teleta</name>
    <name type="common">Polychaete worm</name>
    <dbReference type="NCBI Taxonomy" id="283909"/>
    <lineage>
        <taxon>Eukaryota</taxon>
        <taxon>Metazoa</taxon>
        <taxon>Spiralia</taxon>
        <taxon>Lophotrochozoa</taxon>
        <taxon>Annelida</taxon>
        <taxon>Polychaeta</taxon>
        <taxon>Sedentaria</taxon>
        <taxon>Scolecida</taxon>
        <taxon>Capitellidae</taxon>
        <taxon>Capitella</taxon>
    </lineage>
</organism>
<evidence type="ECO:0000313" key="16">
    <source>
        <dbReference type="EnsemblMetazoa" id="CapteP193301"/>
    </source>
</evidence>
<dbReference type="InterPro" id="IPR036640">
    <property type="entry name" value="ABC1_TM_sf"/>
</dbReference>
<dbReference type="FunFam" id="3.40.50.300:FF:000604">
    <property type="entry name" value="ABC transporter B family member 28"/>
    <property type="match status" value="1"/>
</dbReference>
<feature type="domain" description="ABC transporter" evidence="13">
    <location>
        <begin position="559"/>
        <end position="797"/>
    </location>
</feature>
<dbReference type="InterPro" id="IPR003439">
    <property type="entry name" value="ABC_transporter-like_ATP-bd"/>
</dbReference>
<evidence type="ECO:0000313" key="17">
    <source>
        <dbReference type="Proteomes" id="UP000014760"/>
    </source>
</evidence>
<gene>
    <name evidence="15" type="ORF">CAPTEDRAFT_193301</name>
</gene>
<dbReference type="SMART" id="SM00382">
    <property type="entry name" value="AAA"/>
    <property type="match status" value="2"/>
</dbReference>
<dbReference type="PANTHER" id="PTHR43394:SF18">
    <property type="entry name" value="ABC TRANSPORTER B FAMILY MEMBER 11-LIKE"/>
    <property type="match status" value="1"/>
</dbReference>
<keyword evidence="11" id="KW-0325">Glycoprotein</keyword>
<dbReference type="GO" id="GO:0090374">
    <property type="term" value="P:oligopeptide export from mitochondrion"/>
    <property type="evidence" value="ECO:0007669"/>
    <property type="project" value="TreeGrafter"/>
</dbReference>
<dbReference type="EnsemblMetazoa" id="CapteT193301">
    <property type="protein sequence ID" value="CapteP193301"/>
    <property type="gene ID" value="CapteG193301"/>
</dbReference>
<dbReference type="CDD" id="cd03249">
    <property type="entry name" value="ABC_MTABC3_MDL1_MDL2"/>
    <property type="match status" value="1"/>
</dbReference>
<evidence type="ECO:0000259" key="14">
    <source>
        <dbReference type="PROSITE" id="PS50929"/>
    </source>
</evidence>